<dbReference type="EMBL" id="GG662264">
    <property type="protein sequence ID" value="EAS06645.2"/>
    <property type="molecule type" value="Genomic_DNA"/>
</dbReference>
<organism evidence="1 2">
    <name type="scientific">Tetrahymena thermophila (strain SB210)</name>
    <dbReference type="NCBI Taxonomy" id="312017"/>
    <lineage>
        <taxon>Eukaryota</taxon>
        <taxon>Sar</taxon>
        <taxon>Alveolata</taxon>
        <taxon>Ciliophora</taxon>
        <taxon>Intramacronucleata</taxon>
        <taxon>Oligohymenophorea</taxon>
        <taxon>Hymenostomatida</taxon>
        <taxon>Tetrahymenina</taxon>
        <taxon>Tetrahymenidae</taxon>
        <taxon>Tetrahymena</taxon>
    </lineage>
</organism>
<protein>
    <submittedName>
        <fullName evidence="1">Uncharacterized protein</fullName>
    </submittedName>
</protein>
<dbReference type="KEGG" id="tet:TTHERM_00940300"/>
<gene>
    <name evidence="1" type="ORF">TTHERM_00940300</name>
</gene>
<accession>Q24FW5</accession>
<name>Q24FW5_TETTS</name>
<evidence type="ECO:0000313" key="2">
    <source>
        <dbReference type="Proteomes" id="UP000009168"/>
    </source>
</evidence>
<dbReference type="GeneID" id="7830426"/>
<dbReference type="AlphaFoldDB" id="Q24FW5"/>
<sequence>MKTHFKDSCKRTHSNKVSILRDADFGIKFQFQLGNSEKDFHNEIAERKQATMLLSFSQKLESE</sequence>
<proteinExistence type="predicted"/>
<dbReference type="HOGENOM" id="CLU_1790801_0_0_1"/>
<reference evidence="2" key="1">
    <citation type="journal article" date="2006" name="PLoS Biol.">
        <title>Macronuclear genome sequence of the ciliate Tetrahymena thermophila, a model eukaryote.</title>
        <authorList>
            <person name="Eisen J.A."/>
            <person name="Coyne R.S."/>
            <person name="Wu M."/>
            <person name="Wu D."/>
            <person name="Thiagarajan M."/>
            <person name="Wortman J.R."/>
            <person name="Badger J.H."/>
            <person name="Ren Q."/>
            <person name="Amedeo P."/>
            <person name="Jones K.M."/>
            <person name="Tallon L.J."/>
            <person name="Delcher A.L."/>
            <person name="Salzberg S.L."/>
            <person name="Silva J.C."/>
            <person name="Haas B.J."/>
            <person name="Majoros W.H."/>
            <person name="Farzad M."/>
            <person name="Carlton J.M."/>
            <person name="Smith R.K. Jr."/>
            <person name="Garg J."/>
            <person name="Pearlman R.E."/>
            <person name="Karrer K.M."/>
            <person name="Sun L."/>
            <person name="Manning G."/>
            <person name="Elde N.C."/>
            <person name="Turkewitz A.P."/>
            <person name="Asai D.J."/>
            <person name="Wilkes D.E."/>
            <person name="Wang Y."/>
            <person name="Cai H."/>
            <person name="Collins K."/>
            <person name="Stewart B.A."/>
            <person name="Lee S.R."/>
            <person name="Wilamowska K."/>
            <person name="Weinberg Z."/>
            <person name="Ruzzo W.L."/>
            <person name="Wloga D."/>
            <person name="Gaertig J."/>
            <person name="Frankel J."/>
            <person name="Tsao C.-C."/>
            <person name="Gorovsky M.A."/>
            <person name="Keeling P.J."/>
            <person name="Waller R.F."/>
            <person name="Patron N.J."/>
            <person name="Cherry J.M."/>
            <person name="Stover N.A."/>
            <person name="Krieger C.J."/>
            <person name="del Toro C."/>
            <person name="Ryder H.F."/>
            <person name="Williamson S.C."/>
            <person name="Barbeau R.A."/>
            <person name="Hamilton E.P."/>
            <person name="Orias E."/>
        </authorList>
    </citation>
    <scope>NUCLEOTIDE SEQUENCE [LARGE SCALE GENOMIC DNA]</scope>
    <source>
        <strain evidence="2">SB210</strain>
    </source>
</reference>
<dbReference type="RefSeq" id="XP_001026890.2">
    <property type="nucleotide sequence ID" value="XM_001026890.2"/>
</dbReference>
<keyword evidence="2" id="KW-1185">Reference proteome</keyword>
<dbReference type="Proteomes" id="UP000009168">
    <property type="component" value="Unassembled WGS sequence"/>
</dbReference>
<dbReference type="InParanoid" id="Q24FW5"/>
<evidence type="ECO:0000313" key="1">
    <source>
        <dbReference type="EMBL" id="EAS06645.2"/>
    </source>
</evidence>